<dbReference type="PANTHER" id="PTHR11921">
    <property type="entry name" value="SUCCINATE DEHYDROGENASE IRON-SULFUR PROTEIN"/>
    <property type="match status" value="1"/>
</dbReference>
<comment type="caution">
    <text evidence="14">The sequence shown here is derived from an EMBL/GenBank/DDBJ whole genome shotgun (WGS) entry which is preliminary data.</text>
</comment>
<evidence type="ECO:0000256" key="4">
    <source>
        <dbReference type="ARBA" id="ARBA00022532"/>
    </source>
</evidence>
<dbReference type="SUPFAM" id="SSF46548">
    <property type="entry name" value="alpha-helical ferredoxin"/>
    <property type="match status" value="1"/>
</dbReference>
<organism evidence="14 15">
    <name type="scientific">Sporolactobacillus laevolacticus DSM 442</name>
    <dbReference type="NCBI Taxonomy" id="1395513"/>
    <lineage>
        <taxon>Bacteria</taxon>
        <taxon>Bacillati</taxon>
        <taxon>Bacillota</taxon>
        <taxon>Bacilli</taxon>
        <taxon>Bacillales</taxon>
        <taxon>Sporolactobacillaceae</taxon>
        <taxon>Sporolactobacillus</taxon>
    </lineage>
</organism>
<dbReference type="EC" id="1.3.5.1" evidence="11"/>
<name>V6J0S1_9BACL</name>
<proteinExistence type="inferred from homology"/>
<comment type="cofactor">
    <cofactor evidence="11">
        <name>[4Fe-4S] cluster</name>
        <dbReference type="ChEBI" id="CHEBI:49883"/>
    </cofactor>
    <text evidence="11">Binds 1 [4Fe-4S] cluster.</text>
</comment>
<dbReference type="Pfam" id="PF13183">
    <property type="entry name" value="Fer4_8"/>
    <property type="match status" value="1"/>
</dbReference>
<dbReference type="Gene3D" id="1.10.1060.10">
    <property type="entry name" value="Alpha-helical ferredoxin"/>
    <property type="match status" value="1"/>
</dbReference>
<comment type="catalytic activity">
    <reaction evidence="11">
        <text>a menaquinone + succinate = a menaquinol + fumarate</text>
        <dbReference type="Rhea" id="RHEA:27834"/>
        <dbReference type="Rhea" id="RHEA-COMP:9537"/>
        <dbReference type="Rhea" id="RHEA-COMP:9539"/>
        <dbReference type="ChEBI" id="CHEBI:16374"/>
        <dbReference type="ChEBI" id="CHEBI:18151"/>
        <dbReference type="ChEBI" id="CHEBI:29806"/>
        <dbReference type="ChEBI" id="CHEBI:30031"/>
        <dbReference type="EC" id="1.3.5.1"/>
    </reaction>
</comment>
<evidence type="ECO:0000259" key="13">
    <source>
        <dbReference type="PROSITE" id="PS51379"/>
    </source>
</evidence>
<dbReference type="InterPro" id="IPR006058">
    <property type="entry name" value="2Fe2S_fd_BS"/>
</dbReference>
<evidence type="ECO:0000256" key="10">
    <source>
        <dbReference type="ARBA" id="ARBA00023291"/>
    </source>
</evidence>
<keyword evidence="15" id="KW-1185">Reference proteome</keyword>
<dbReference type="InterPro" id="IPR017896">
    <property type="entry name" value="4Fe4S_Fe-S-bd"/>
</dbReference>
<keyword evidence="5 11" id="KW-0001">2Fe-2S</keyword>
<keyword evidence="4" id="KW-0816">Tricarboxylic acid cycle</keyword>
<dbReference type="InterPro" id="IPR025192">
    <property type="entry name" value="Succ_DH/fum_Rdtase_N"/>
</dbReference>
<dbReference type="GO" id="GO:0046872">
    <property type="term" value="F:metal ion binding"/>
    <property type="evidence" value="ECO:0007669"/>
    <property type="project" value="UniProtKB-KW"/>
</dbReference>
<keyword evidence="10 11" id="KW-0003">3Fe-4S</keyword>
<evidence type="ECO:0000256" key="9">
    <source>
        <dbReference type="ARBA" id="ARBA00023014"/>
    </source>
</evidence>
<reference evidence="14 15" key="1">
    <citation type="journal article" date="2013" name="Genome Announc.">
        <title>Genome Sequence of Sporolactobacillus laevolacticus DSM442, an Efficient Polymer-Grade D-Lactate Producer from Agricultural Waste Cottonseed as a Nitrogen Source.</title>
        <authorList>
            <person name="Wang H."/>
            <person name="Wang L."/>
            <person name="Ju J."/>
            <person name="Yu B."/>
            <person name="Ma Y."/>
        </authorList>
    </citation>
    <scope>NUCLEOTIDE SEQUENCE [LARGE SCALE GENOMIC DNA]</scope>
    <source>
        <strain evidence="14 15">DSM 442</strain>
    </source>
</reference>
<evidence type="ECO:0000256" key="7">
    <source>
        <dbReference type="ARBA" id="ARBA00023002"/>
    </source>
</evidence>
<feature type="domain" description="4Fe-4S ferredoxin-type" evidence="13">
    <location>
        <begin position="193"/>
        <end position="223"/>
    </location>
</feature>
<dbReference type="PROSITE" id="PS51379">
    <property type="entry name" value="4FE4S_FER_2"/>
    <property type="match status" value="1"/>
</dbReference>
<keyword evidence="9 11" id="KW-0411">Iron-sulfur</keyword>
<dbReference type="NCBIfam" id="TIGR00384">
    <property type="entry name" value="dhsB"/>
    <property type="match status" value="1"/>
</dbReference>
<keyword evidence="3 11" id="KW-0004">4Fe-4S</keyword>
<dbReference type="CDD" id="cd00207">
    <property type="entry name" value="fer2"/>
    <property type="match status" value="1"/>
</dbReference>
<dbReference type="STRING" id="1395513.P343_01805"/>
<accession>V6J0S1</accession>
<dbReference type="PROSITE" id="PS00198">
    <property type="entry name" value="4FE4S_FER_1"/>
    <property type="match status" value="1"/>
</dbReference>
<evidence type="ECO:0000256" key="5">
    <source>
        <dbReference type="ARBA" id="ARBA00022714"/>
    </source>
</evidence>
<dbReference type="PROSITE" id="PS00197">
    <property type="entry name" value="2FE2S_FER_1"/>
    <property type="match status" value="1"/>
</dbReference>
<dbReference type="Gene3D" id="3.10.20.30">
    <property type="match status" value="1"/>
</dbReference>
<dbReference type="PANTHER" id="PTHR11921:SF29">
    <property type="entry name" value="SUCCINATE DEHYDROGENASE [UBIQUINONE] IRON-SULFUR SUBUNIT, MITOCHONDRIAL"/>
    <property type="match status" value="1"/>
</dbReference>
<dbReference type="InterPro" id="IPR017900">
    <property type="entry name" value="4Fe4S_Fe_S_CS"/>
</dbReference>
<evidence type="ECO:0000256" key="2">
    <source>
        <dbReference type="ARBA" id="ARBA00009433"/>
    </source>
</evidence>
<dbReference type="GO" id="GO:0051538">
    <property type="term" value="F:3 iron, 4 sulfur cluster binding"/>
    <property type="evidence" value="ECO:0007669"/>
    <property type="project" value="UniProtKB-KW"/>
</dbReference>
<gene>
    <name evidence="14" type="ORF">P343_01805</name>
</gene>
<evidence type="ECO:0000256" key="1">
    <source>
        <dbReference type="ARBA" id="ARBA00005163"/>
    </source>
</evidence>
<dbReference type="InterPro" id="IPR001041">
    <property type="entry name" value="2Fe-2S_ferredoxin-type"/>
</dbReference>
<dbReference type="InterPro" id="IPR036010">
    <property type="entry name" value="2Fe-2S_ferredoxin-like_sf"/>
</dbReference>
<evidence type="ECO:0000256" key="8">
    <source>
        <dbReference type="ARBA" id="ARBA00023004"/>
    </source>
</evidence>
<dbReference type="GO" id="GO:0051537">
    <property type="term" value="F:2 iron, 2 sulfur cluster binding"/>
    <property type="evidence" value="ECO:0007669"/>
    <property type="project" value="UniProtKB-KW"/>
</dbReference>
<dbReference type="InterPro" id="IPR050573">
    <property type="entry name" value="SDH/FRD_Iron-Sulfur"/>
</dbReference>
<dbReference type="SUPFAM" id="SSF54292">
    <property type="entry name" value="2Fe-2S ferredoxin-like"/>
    <property type="match status" value="1"/>
</dbReference>
<dbReference type="eggNOG" id="COG0479">
    <property type="taxonomic scope" value="Bacteria"/>
</dbReference>
<comment type="similarity">
    <text evidence="2 11">Belongs to the succinate dehydrogenase/fumarate reductase iron-sulfur protein family.</text>
</comment>
<comment type="cofactor">
    <cofactor evidence="11">
        <name>[3Fe-4S] cluster</name>
        <dbReference type="ChEBI" id="CHEBI:21137"/>
    </cofactor>
    <text evidence="11">Binds 1 [3Fe-4S] cluster.</text>
</comment>
<dbReference type="Pfam" id="PF13085">
    <property type="entry name" value="Fer2_3"/>
    <property type="match status" value="1"/>
</dbReference>
<keyword evidence="7" id="KW-0560">Oxidoreductase</keyword>
<keyword evidence="8 11" id="KW-0408">Iron</keyword>
<dbReference type="PROSITE" id="PS51085">
    <property type="entry name" value="2FE2S_FER_2"/>
    <property type="match status" value="1"/>
</dbReference>
<dbReference type="OrthoDB" id="9804391at2"/>
<dbReference type="InterPro" id="IPR009051">
    <property type="entry name" value="Helical_ferredxn"/>
</dbReference>
<dbReference type="AlphaFoldDB" id="V6J0S1"/>
<evidence type="ECO:0000256" key="11">
    <source>
        <dbReference type="RuleBase" id="RU361237"/>
    </source>
</evidence>
<dbReference type="EMBL" id="AWTC01000001">
    <property type="protein sequence ID" value="EST13508.1"/>
    <property type="molecule type" value="Genomic_DNA"/>
</dbReference>
<dbReference type="GO" id="GO:0022904">
    <property type="term" value="P:respiratory electron transport chain"/>
    <property type="evidence" value="ECO:0007669"/>
    <property type="project" value="TreeGrafter"/>
</dbReference>
<feature type="domain" description="2Fe-2S ferredoxin-type" evidence="12">
    <location>
        <begin position="4"/>
        <end position="95"/>
    </location>
</feature>
<dbReference type="GO" id="GO:0051539">
    <property type="term" value="F:4 iron, 4 sulfur cluster binding"/>
    <property type="evidence" value="ECO:0007669"/>
    <property type="project" value="UniProtKB-KW"/>
</dbReference>
<evidence type="ECO:0000313" key="15">
    <source>
        <dbReference type="Proteomes" id="UP000018296"/>
    </source>
</evidence>
<evidence type="ECO:0000259" key="12">
    <source>
        <dbReference type="PROSITE" id="PS51085"/>
    </source>
</evidence>
<evidence type="ECO:0000256" key="3">
    <source>
        <dbReference type="ARBA" id="ARBA00022485"/>
    </source>
</evidence>
<keyword evidence="6 11" id="KW-0479">Metal-binding</keyword>
<protein>
    <recommendedName>
        <fullName evidence="11">Fumarate reductase iron-sulfur subunit</fullName>
        <ecNumber evidence="11">1.3.5.1</ecNumber>
    </recommendedName>
</protein>
<dbReference type="GO" id="GO:0008177">
    <property type="term" value="F:succinate dehydrogenase (quinone) activity"/>
    <property type="evidence" value="ECO:0007669"/>
    <property type="project" value="UniProtKB-EC"/>
</dbReference>
<dbReference type="InterPro" id="IPR004489">
    <property type="entry name" value="Succ_DH/fum_Rdtase_Fe-S"/>
</dbReference>
<dbReference type="InterPro" id="IPR012675">
    <property type="entry name" value="Beta-grasp_dom_sf"/>
</dbReference>
<dbReference type="Proteomes" id="UP000018296">
    <property type="component" value="Unassembled WGS sequence"/>
</dbReference>
<evidence type="ECO:0000256" key="6">
    <source>
        <dbReference type="ARBA" id="ARBA00022723"/>
    </source>
</evidence>
<dbReference type="GO" id="GO:0009055">
    <property type="term" value="F:electron transfer activity"/>
    <property type="evidence" value="ECO:0007669"/>
    <property type="project" value="InterPro"/>
</dbReference>
<comment type="pathway">
    <text evidence="1">Carbohydrate metabolism; tricarboxylic acid cycle.</text>
</comment>
<dbReference type="GO" id="GO:0006099">
    <property type="term" value="P:tricarboxylic acid cycle"/>
    <property type="evidence" value="ECO:0007669"/>
    <property type="project" value="UniProtKB-KW"/>
</dbReference>
<evidence type="ECO:0000313" key="14">
    <source>
        <dbReference type="EMBL" id="EST13508.1"/>
    </source>
</evidence>
<sequence>MKKLKITIKRYDGQKSWNQDYEIDYEKGRTVLWSLTMIREKLDSTLVFSSACQHGICGSCAIKINGKTVLVCQTPLDSMLNLFKTDRLIYEPMSHFEVIRDLAVAWEPKMEKMKKVNPWLIPIEAGTKENGFLQGADDFQKISSATDCILCGICTSECNQLEVNDGTFLDPFIFNKAYRFAVDSRDCASEDHVHPAYENELWKCLHCMQCVSNCPKHIDLTGEISALRNMSMKMGETKNQGARHARAFYEDTWKKGQLNETMLPIKTDGLLKTAATKVPFALRMMKTGKINPLELQKPVNGIKGVRELYDYAKEVEKSES</sequence>
<dbReference type="PATRIC" id="fig|1395513.3.peg.367"/>
<dbReference type="RefSeq" id="WP_023508674.1">
    <property type="nucleotide sequence ID" value="NZ_AWTC01000001.1"/>
</dbReference>
<comment type="cofactor">
    <cofactor evidence="11">
        <name>[2Fe-2S] cluster</name>
        <dbReference type="ChEBI" id="CHEBI:190135"/>
    </cofactor>
    <text evidence="11">Binds 1 [2Fe-2S] cluster.</text>
</comment>